<evidence type="ECO:0000313" key="2">
    <source>
        <dbReference type="EMBL" id="RPE12973.1"/>
    </source>
</evidence>
<feature type="transmembrane region" description="Helical" evidence="1">
    <location>
        <begin position="132"/>
        <end position="154"/>
    </location>
</feature>
<organism evidence="2 3">
    <name type="scientific">Chitinophaga lutea</name>
    <dbReference type="NCBI Taxonomy" id="2488634"/>
    <lineage>
        <taxon>Bacteria</taxon>
        <taxon>Pseudomonadati</taxon>
        <taxon>Bacteroidota</taxon>
        <taxon>Chitinophagia</taxon>
        <taxon>Chitinophagales</taxon>
        <taxon>Chitinophagaceae</taxon>
        <taxon>Chitinophaga</taxon>
    </lineage>
</organism>
<keyword evidence="1" id="KW-0472">Membrane</keyword>
<feature type="transmembrane region" description="Helical" evidence="1">
    <location>
        <begin position="12"/>
        <end position="32"/>
    </location>
</feature>
<gene>
    <name evidence="2" type="ORF">EGT74_05390</name>
</gene>
<keyword evidence="3" id="KW-1185">Reference proteome</keyword>
<dbReference type="Proteomes" id="UP000278351">
    <property type="component" value="Unassembled WGS sequence"/>
</dbReference>
<evidence type="ECO:0000313" key="3">
    <source>
        <dbReference type="Proteomes" id="UP000278351"/>
    </source>
</evidence>
<reference evidence="2 3" key="1">
    <citation type="submission" date="2018-11" db="EMBL/GenBank/DDBJ databases">
        <title>Chitinophaga lutea sp.nov., isolate from arsenic contaminated soil.</title>
        <authorList>
            <person name="Zong Y."/>
        </authorList>
    </citation>
    <scope>NUCLEOTIDE SEQUENCE [LARGE SCALE GENOMIC DNA]</scope>
    <source>
        <strain evidence="2 3">ZY74</strain>
    </source>
</reference>
<comment type="caution">
    <text evidence="2">The sequence shown here is derived from an EMBL/GenBank/DDBJ whole genome shotgun (WGS) entry which is preliminary data.</text>
</comment>
<dbReference type="RefSeq" id="WP_123845490.1">
    <property type="nucleotide sequence ID" value="NZ_RPDH01000001.1"/>
</dbReference>
<accession>A0A3N4PW11</accession>
<evidence type="ECO:0000256" key="1">
    <source>
        <dbReference type="SAM" id="Phobius"/>
    </source>
</evidence>
<keyword evidence="1" id="KW-0812">Transmembrane</keyword>
<feature type="transmembrane region" description="Helical" evidence="1">
    <location>
        <begin position="38"/>
        <end position="57"/>
    </location>
</feature>
<dbReference type="EMBL" id="RPDH01000001">
    <property type="protein sequence ID" value="RPE12973.1"/>
    <property type="molecule type" value="Genomic_DNA"/>
</dbReference>
<protein>
    <submittedName>
        <fullName evidence="2">Uncharacterized protein</fullName>
    </submittedName>
</protein>
<dbReference type="AlphaFoldDB" id="A0A3N4PW11"/>
<name>A0A3N4PW11_9BACT</name>
<keyword evidence="1" id="KW-1133">Transmembrane helix</keyword>
<feature type="transmembrane region" description="Helical" evidence="1">
    <location>
        <begin position="77"/>
        <end position="102"/>
    </location>
</feature>
<sequence>MAFSFGFFRFLTYGNLVVVGFFLLFVLMAMLVSPSMSSVISSLLILGVVFYHNILCLRLQRSLIRPTIPLPRSFNTLIVVMSVLSFIYSMLVFRGIFGMMAVSDTEFMKMVNQQSLGGQQAPIELISAIRKFTVTLAFIHGLAIAANCVLSSVFMNRWKKLYAHDEPTDSFPEE</sequence>
<proteinExistence type="predicted"/>
<dbReference type="OrthoDB" id="670205at2"/>